<evidence type="ECO:0000313" key="2">
    <source>
        <dbReference type="EMBL" id="CAH1578021.1"/>
    </source>
</evidence>
<protein>
    <submittedName>
        <fullName evidence="2">Uncharacterized protein</fullName>
    </submittedName>
</protein>
<dbReference type="Proteomes" id="UP001295462">
    <property type="component" value="Unassembled WGS sequence"/>
</dbReference>
<dbReference type="EMBL" id="CAKMUD010000057">
    <property type="protein sequence ID" value="CAH1578021.1"/>
    <property type="molecule type" value="Genomic_DNA"/>
</dbReference>
<organism evidence="2 3">
    <name type="scientific">Vibrio jasicida</name>
    <dbReference type="NCBI Taxonomy" id="766224"/>
    <lineage>
        <taxon>Bacteria</taxon>
        <taxon>Pseudomonadati</taxon>
        <taxon>Pseudomonadota</taxon>
        <taxon>Gammaproteobacteria</taxon>
        <taxon>Vibrionales</taxon>
        <taxon>Vibrionaceae</taxon>
        <taxon>Vibrio</taxon>
    </lineage>
</organism>
<evidence type="ECO:0000256" key="1">
    <source>
        <dbReference type="SAM" id="MobiDB-lite"/>
    </source>
</evidence>
<comment type="caution">
    <text evidence="2">The sequence shown here is derived from an EMBL/GenBank/DDBJ whole genome shotgun (WGS) entry which is preliminary data.</text>
</comment>
<reference evidence="2" key="1">
    <citation type="submission" date="2022-01" db="EMBL/GenBank/DDBJ databases">
        <authorList>
            <person name="Lagorce A."/>
        </authorList>
    </citation>
    <scope>NUCLEOTIDE SEQUENCE</scope>
    <source>
        <strain evidence="2">Th15_F1_A12</strain>
    </source>
</reference>
<gene>
    <name evidence="2" type="ORF">THF1A12_150042</name>
</gene>
<dbReference type="AlphaFoldDB" id="A0AAU9QHD4"/>
<sequence>MKRNTTLDNKLKMSVTYIDEGDCYEKDEKSSATPCSYPILERHKD</sequence>
<proteinExistence type="predicted"/>
<name>A0AAU9QHD4_9VIBR</name>
<feature type="region of interest" description="Disordered" evidence="1">
    <location>
        <begin position="26"/>
        <end position="45"/>
    </location>
</feature>
<evidence type="ECO:0000313" key="3">
    <source>
        <dbReference type="Proteomes" id="UP001295462"/>
    </source>
</evidence>
<accession>A0AAU9QHD4</accession>